<gene>
    <name evidence="1" type="ORF">WG31_09985</name>
</gene>
<evidence type="ECO:0000313" key="2">
    <source>
        <dbReference type="Proteomes" id="UP000076595"/>
    </source>
</evidence>
<sequence length="63" mass="7380">MRVTPRKNENLPCPKNRSSRVVLVLYCTNMAKCQTKRPYARHTFKGKRTRLALKDEICLLALF</sequence>
<reference evidence="1 2" key="1">
    <citation type="submission" date="2015-03" db="EMBL/GenBank/DDBJ databases">
        <title>Genome study of Acetobacter sp. SLV-7.</title>
        <authorList>
            <person name="Cho G.Y."/>
            <person name="Jeon C.O."/>
        </authorList>
    </citation>
    <scope>NUCLEOTIDE SEQUENCE [LARGE SCALE GENOMIC DNA]</scope>
    <source>
        <strain evidence="1 2">SLV-7</strain>
    </source>
</reference>
<organism evidence="1 2">
    <name type="scientific">Acetobacter oryzifermentans</name>
    <dbReference type="NCBI Taxonomy" id="1633874"/>
    <lineage>
        <taxon>Bacteria</taxon>
        <taxon>Pseudomonadati</taxon>
        <taxon>Pseudomonadota</taxon>
        <taxon>Alphaproteobacteria</taxon>
        <taxon>Acetobacterales</taxon>
        <taxon>Acetobacteraceae</taxon>
        <taxon>Acetobacter</taxon>
    </lineage>
</organism>
<name>A0ABM6AKZ7_9PROT</name>
<evidence type="ECO:0000313" key="1">
    <source>
        <dbReference type="EMBL" id="ANA14283.1"/>
    </source>
</evidence>
<keyword evidence="2" id="KW-1185">Reference proteome</keyword>
<dbReference type="EMBL" id="CP011120">
    <property type="protein sequence ID" value="ANA14283.1"/>
    <property type="molecule type" value="Genomic_DNA"/>
</dbReference>
<accession>A0ABM6AKZ7</accession>
<proteinExistence type="predicted"/>
<dbReference type="Proteomes" id="UP000076595">
    <property type="component" value="Chromosome"/>
</dbReference>
<protein>
    <submittedName>
        <fullName evidence="1">Uncharacterized protein</fullName>
    </submittedName>
</protein>